<feature type="region of interest" description="Disordered" evidence="1">
    <location>
        <begin position="77"/>
        <end position="113"/>
    </location>
</feature>
<protein>
    <submittedName>
        <fullName evidence="3">Protein FAM19A3 isoform X1</fullName>
    </submittedName>
</protein>
<name>A0A8B7SRQ1_HIPAR</name>
<evidence type="ECO:0000313" key="3">
    <source>
        <dbReference type="RefSeq" id="XP_019514750.1"/>
    </source>
</evidence>
<feature type="region of interest" description="Disordered" evidence="1">
    <location>
        <begin position="125"/>
        <end position="159"/>
    </location>
</feature>
<accession>A0A8B7SRQ1</accession>
<feature type="compositionally biased region" description="Gly residues" evidence="1">
    <location>
        <begin position="140"/>
        <end position="159"/>
    </location>
</feature>
<feature type="region of interest" description="Disordered" evidence="1">
    <location>
        <begin position="1"/>
        <end position="51"/>
    </location>
</feature>
<keyword evidence="2" id="KW-1185">Reference proteome</keyword>
<dbReference type="CTD" id="284467"/>
<proteinExistence type="predicted"/>
<dbReference type="RefSeq" id="XP_019514750.1">
    <property type="nucleotide sequence ID" value="XM_019659205.1"/>
</dbReference>
<gene>
    <name evidence="3" type="primary">FAM19A3</name>
</gene>
<feature type="compositionally biased region" description="Polar residues" evidence="1">
    <location>
        <begin position="1"/>
        <end position="14"/>
    </location>
</feature>
<dbReference type="Proteomes" id="UP000694851">
    <property type="component" value="Unplaced"/>
</dbReference>
<dbReference type="AlphaFoldDB" id="A0A8B7SRQ1"/>
<feature type="compositionally biased region" description="Basic and acidic residues" evidence="1">
    <location>
        <begin position="88"/>
        <end position="99"/>
    </location>
</feature>
<reference evidence="3" key="1">
    <citation type="submission" date="2025-08" db="UniProtKB">
        <authorList>
            <consortium name="RefSeq"/>
        </authorList>
    </citation>
    <scope>IDENTIFICATION</scope>
    <source>
        <tissue evidence="3">Muscle</tissue>
    </source>
</reference>
<dbReference type="KEGG" id="hai:109391573"/>
<evidence type="ECO:0000256" key="1">
    <source>
        <dbReference type="SAM" id="MobiDB-lite"/>
    </source>
</evidence>
<dbReference type="GeneID" id="109391573"/>
<evidence type="ECO:0000313" key="2">
    <source>
        <dbReference type="Proteomes" id="UP000694851"/>
    </source>
</evidence>
<sequence length="159" mass="16192">MFTLTQPLSGRTTSAARGRYARLRPPPARPSAVRGAPRCPGGGSGVPAGLEDRGGGGSCKFLRLPLGGSLGGTPVELCRAGRAGPKPPDAHSGTRHDWDASLARVPTPPGRSNLVRGTRLRTRQHANWPLPPGALVPAQGRGGLQAGGFTGGTAVGQVE</sequence>
<organism evidence="2 3">
    <name type="scientific">Hipposideros armiger</name>
    <name type="common">Great Himalayan leaf-nosed bat</name>
    <dbReference type="NCBI Taxonomy" id="186990"/>
    <lineage>
        <taxon>Eukaryota</taxon>
        <taxon>Metazoa</taxon>
        <taxon>Chordata</taxon>
        <taxon>Craniata</taxon>
        <taxon>Vertebrata</taxon>
        <taxon>Euteleostomi</taxon>
        <taxon>Mammalia</taxon>
        <taxon>Eutheria</taxon>
        <taxon>Laurasiatheria</taxon>
        <taxon>Chiroptera</taxon>
        <taxon>Yinpterochiroptera</taxon>
        <taxon>Rhinolophoidea</taxon>
        <taxon>Hipposideridae</taxon>
        <taxon>Hipposideros</taxon>
    </lineage>
</organism>